<keyword evidence="2" id="KW-1185">Reference proteome</keyword>
<reference evidence="1 2" key="1">
    <citation type="submission" date="2017-12" db="EMBL/GenBank/DDBJ databases">
        <title>Comparative genomics of Botrytis spp.</title>
        <authorList>
            <person name="Valero-Jimenez C.A."/>
            <person name="Tapia P."/>
            <person name="Veloso J."/>
            <person name="Silva-Moreno E."/>
            <person name="Staats M."/>
            <person name="Valdes J.H."/>
            <person name="Van Kan J.A.L."/>
        </authorList>
    </citation>
    <scope>NUCLEOTIDE SEQUENCE [LARGE SCALE GENOMIC DNA]</scope>
    <source>
        <strain evidence="1 2">MUCL3349</strain>
    </source>
</reference>
<protein>
    <submittedName>
        <fullName evidence="1">Uncharacterized protein</fullName>
    </submittedName>
</protein>
<comment type="caution">
    <text evidence="1">The sequence shown here is derived from an EMBL/GenBank/DDBJ whole genome shotgun (WGS) entry which is preliminary data.</text>
</comment>
<sequence>MKALETRQVFEDHCCSDAKETLPKYDFTFSSETPQDIAVTDELPVQGQRSSGHPVLASSLHVSGVTTLHVIALGSSS</sequence>
<gene>
    <name evidence="1" type="ORF">BPOR_0115g00200</name>
</gene>
<dbReference type="AlphaFoldDB" id="A0A4Z1KXJ6"/>
<proteinExistence type="predicted"/>
<evidence type="ECO:0000313" key="1">
    <source>
        <dbReference type="EMBL" id="TGO89315.1"/>
    </source>
</evidence>
<name>A0A4Z1KXJ6_9HELO</name>
<organism evidence="1 2">
    <name type="scientific">Botrytis porri</name>
    <dbReference type="NCBI Taxonomy" id="87229"/>
    <lineage>
        <taxon>Eukaryota</taxon>
        <taxon>Fungi</taxon>
        <taxon>Dikarya</taxon>
        <taxon>Ascomycota</taxon>
        <taxon>Pezizomycotina</taxon>
        <taxon>Leotiomycetes</taxon>
        <taxon>Helotiales</taxon>
        <taxon>Sclerotiniaceae</taxon>
        <taxon>Botrytis</taxon>
    </lineage>
</organism>
<evidence type="ECO:0000313" key="2">
    <source>
        <dbReference type="Proteomes" id="UP000297280"/>
    </source>
</evidence>
<dbReference type="EMBL" id="PQXO01000115">
    <property type="protein sequence ID" value="TGO89315.1"/>
    <property type="molecule type" value="Genomic_DNA"/>
</dbReference>
<dbReference type="Proteomes" id="UP000297280">
    <property type="component" value="Unassembled WGS sequence"/>
</dbReference>
<accession>A0A4Z1KXJ6</accession>